<evidence type="ECO:0000313" key="4">
    <source>
        <dbReference type="Proteomes" id="UP001296967"/>
    </source>
</evidence>
<gene>
    <name evidence="3" type="ORF">CCR82_02465</name>
</gene>
<sequence length="369" mass="41739">MLGRIIDQLLKKHWSQEEIDRYVGRYQKAYLTHATDASIRKQSASGGSTTALLINGLERGFFNGAVVCKTVIEEGKVRARFCIATTVEDILDARGSKYVETRFLREVLPLIRDFDGQVAVVGLPCDIAALRHRCSKEPALASKLVLTLALVCGHNSRTALIDAVTTRIKRETGADIAHYHFRLGHWRGWLEAELEDGRLVRKPSKVFNDYQNLFFFSERKCLACYDHYGYSSDLTLGDIWLFRLQADPIKHTAIIIRTQVGENFFDAGVCSDKLRATEIDIRDILDGQSRIGPSHYNVTARSKAGQWLGVKLPDPVGERVTWHAYINALMTISALRLSETGWGRRLIFAIPRPLLKFVLYIKKGLESFR</sequence>
<evidence type="ECO:0008006" key="5">
    <source>
        <dbReference type="Google" id="ProtNLM"/>
    </source>
</evidence>
<name>A0AAJ0UDF5_HALSE</name>
<evidence type="ECO:0000259" key="1">
    <source>
        <dbReference type="Pfam" id="PF04422"/>
    </source>
</evidence>
<keyword evidence="4" id="KW-1185">Reference proteome</keyword>
<dbReference type="InterPro" id="IPR007525">
    <property type="entry name" value="FrhB_FdhB_C"/>
</dbReference>
<dbReference type="InterPro" id="IPR045220">
    <property type="entry name" value="FRHB/FDHB/HCAR-like"/>
</dbReference>
<dbReference type="AlphaFoldDB" id="A0AAJ0UDF5"/>
<feature type="domain" description="Coenzyme F420 hydrogenase/dehydrogenase beta subunit N-terminal" evidence="1">
    <location>
        <begin position="30"/>
        <end position="99"/>
    </location>
</feature>
<organism evidence="3 4">
    <name type="scientific">Halochromatium salexigens</name>
    <name type="common">Chromatium salexigens</name>
    <dbReference type="NCBI Taxonomy" id="49447"/>
    <lineage>
        <taxon>Bacteria</taxon>
        <taxon>Pseudomonadati</taxon>
        <taxon>Pseudomonadota</taxon>
        <taxon>Gammaproteobacteria</taxon>
        <taxon>Chromatiales</taxon>
        <taxon>Chromatiaceae</taxon>
        <taxon>Halochromatium</taxon>
    </lineage>
</organism>
<dbReference type="GO" id="GO:0052592">
    <property type="term" value="F:oxidoreductase activity, acting on CH or CH2 groups, with an iron-sulfur protein as acceptor"/>
    <property type="evidence" value="ECO:0007669"/>
    <property type="project" value="TreeGrafter"/>
</dbReference>
<evidence type="ECO:0000259" key="2">
    <source>
        <dbReference type="Pfam" id="PF04432"/>
    </source>
</evidence>
<evidence type="ECO:0000313" key="3">
    <source>
        <dbReference type="EMBL" id="MBK5929425.1"/>
    </source>
</evidence>
<feature type="domain" description="Coenzyme F420 hydrogenase/dehydrogenase beta subunit C-terminal" evidence="2">
    <location>
        <begin position="117"/>
        <end position="280"/>
    </location>
</feature>
<dbReference type="Pfam" id="PF04432">
    <property type="entry name" value="FrhB_FdhB_C"/>
    <property type="match status" value="1"/>
</dbReference>
<reference evidence="3" key="1">
    <citation type="submission" date="2017-05" db="EMBL/GenBank/DDBJ databases">
        <authorList>
            <person name="Imhoff J.F."/>
            <person name="Rahn T."/>
            <person name="Kuenzel S."/>
            <person name="Neulinger S.C."/>
        </authorList>
    </citation>
    <scope>NUCLEOTIDE SEQUENCE</scope>
    <source>
        <strain evidence="3">DSM 4395</strain>
    </source>
</reference>
<dbReference type="InterPro" id="IPR007516">
    <property type="entry name" value="Co_F420_Hydgase/DH_bsu_N"/>
</dbReference>
<proteinExistence type="predicted"/>
<comment type="caution">
    <text evidence="3">The sequence shown here is derived from an EMBL/GenBank/DDBJ whole genome shotgun (WGS) entry which is preliminary data.</text>
</comment>
<dbReference type="Pfam" id="PF04422">
    <property type="entry name" value="FrhB_FdhB_N"/>
    <property type="match status" value="1"/>
</dbReference>
<dbReference type="PANTHER" id="PTHR31332">
    <property type="entry name" value="7-HYDROXYMETHYL CHLOROPHYLL A REDUCTASE, CHLOROPLASTIC"/>
    <property type="match status" value="1"/>
</dbReference>
<dbReference type="Proteomes" id="UP001296967">
    <property type="component" value="Unassembled WGS sequence"/>
</dbReference>
<dbReference type="PANTHER" id="PTHR31332:SF0">
    <property type="entry name" value="7-HYDROXYMETHYL CHLOROPHYLL A REDUCTASE, CHLOROPLASTIC"/>
    <property type="match status" value="1"/>
</dbReference>
<dbReference type="RefSeq" id="WP_201243782.1">
    <property type="nucleotide sequence ID" value="NZ_NHSF01000015.1"/>
</dbReference>
<protein>
    <recommendedName>
        <fullName evidence="5">Coenzyme F420 hydrogenase</fullName>
    </recommendedName>
</protein>
<reference evidence="3" key="2">
    <citation type="journal article" date="2020" name="Microorganisms">
        <title>Osmotic Adaptation and Compatible Solute Biosynthesis of Phototrophic Bacteria as Revealed from Genome Analyses.</title>
        <authorList>
            <person name="Imhoff J.F."/>
            <person name="Rahn T."/>
            <person name="Kunzel S."/>
            <person name="Keller A."/>
            <person name="Neulinger S.C."/>
        </authorList>
    </citation>
    <scope>NUCLEOTIDE SEQUENCE</scope>
    <source>
        <strain evidence="3">DSM 4395</strain>
    </source>
</reference>
<accession>A0AAJ0UDF5</accession>
<dbReference type="EMBL" id="NHSF01000015">
    <property type="protein sequence ID" value="MBK5929425.1"/>
    <property type="molecule type" value="Genomic_DNA"/>
</dbReference>